<feature type="transmembrane region" description="Helical" evidence="2">
    <location>
        <begin position="294"/>
        <end position="312"/>
    </location>
</feature>
<feature type="transmembrane region" description="Helical" evidence="2">
    <location>
        <begin position="143"/>
        <end position="165"/>
    </location>
</feature>
<name>A0AAU0UJL0_9FIRM</name>
<feature type="transmembrane region" description="Helical" evidence="2">
    <location>
        <begin position="120"/>
        <end position="136"/>
    </location>
</feature>
<dbReference type="Pfam" id="PF07228">
    <property type="entry name" value="SpoIIE"/>
    <property type="match status" value="1"/>
</dbReference>
<dbReference type="RefSeq" id="WP_366923328.1">
    <property type="nucleotide sequence ID" value="NZ_CP121694.1"/>
</dbReference>
<dbReference type="KEGG" id="dbc:MFMK1_000198"/>
<dbReference type="PANTHER" id="PTHR43156:SF2">
    <property type="entry name" value="STAGE II SPORULATION PROTEIN E"/>
    <property type="match status" value="1"/>
</dbReference>
<dbReference type="SUPFAM" id="SSF81606">
    <property type="entry name" value="PP2C-like"/>
    <property type="match status" value="1"/>
</dbReference>
<evidence type="ECO:0000256" key="1">
    <source>
        <dbReference type="ARBA" id="ARBA00022801"/>
    </source>
</evidence>
<evidence type="ECO:0000313" key="5">
    <source>
        <dbReference type="Proteomes" id="UP001329915"/>
    </source>
</evidence>
<feature type="transmembrane region" description="Helical" evidence="2">
    <location>
        <begin position="171"/>
        <end position="196"/>
    </location>
</feature>
<dbReference type="GO" id="GO:0004722">
    <property type="term" value="F:protein serine/threonine phosphatase activity"/>
    <property type="evidence" value="ECO:0007669"/>
    <property type="project" value="UniProtKB-EC"/>
</dbReference>
<dbReference type="Pfam" id="PF19732">
    <property type="entry name" value="SpoIIE_N"/>
    <property type="match status" value="1"/>
</dbReference>
<dbReference type="EMBL" id="CP121694">
    <property type="protein sequence ID" value="WRO20430.1"/>
    <property type="molecule type" value="Genomic_DNA"/>
</dbReference>
<keyword evidence="2" id="KW-1133">Transmembrane helix</keyword>
<dbReference type="Proteomes" id="UP001329915">
    <property type="component" value="Chromosome"/>
</dbReference>
<dbReference type="Gene3D" id="3.60.40.10">
    <property type="entry name" value="PPM-type phosphatase domain"/>
    <property type="match status" value="1"/>
</dbReference>
<feature type="transmembrane region" description="Helical" evidence="2">
    <location>
        <begin position="269"/>
        <end position="288"/>
    </location>
</feature>
<dbReference type="PROSITE" id="PS51746">
    <property type="entry name" value="PPM_2"/>
    <property type="match status" value="1"/>
</dbReference>
<keyword evidence="5" id="KW-1185">Reference proteome</keyword>
<dbReference type="InterPro" id="IPR036457">
    <property type="entry name" value="PPM-type-like_dom_sf"/>
</dbReference>
<dbReference type="PANTHER" id="PTHR43156">
    <property type="entry name" value="STAGE II SPORULATION PROTEIN E-RELATED"/>
    <property type="match status" value="1"/>
</dbReference>
<proteinExistence type="predicted"/>
<dbReference type="InterPro" id="IPR001932">
    <property type="entry name" value="PPM-type_phosphatase-like_dom"/>
</dbReference>
<protein>
    <submittedName>
        <fullName evidence="4">Stage II sporulation protein E</fullName>
        <ecNumber evidence="4">3.1.3.16</ecNumber>
    </submittedName>
</protein>
<keyword evidence="2" id="KW-0472">Membrane</keyword>
<dbReference type="NCBIfam" id="TIGR02865">
    <property type="entry name" value="spore_II_E"/>
    <property type="match status" value="1"/>
</dbReference>
<dbReference type="EC" id="3.1.3.16" evidence="4"/>
<feature type="transmembrane region" description="Helical" evidence="2">
    <location>
        <begin position="319"/>
        <end position="338"/>
    </location>
</feature>
<evidence type="ECO:0000256" key="2">
    <source>
        <dbReference type="SAM" id="Phobius"/>
    </source>
</evidence>
<dbReference type="InterPro" id="IPR014221">
    <property type="entry name" value="SpoII_E"/>
</dbReference>
<dbReference type="SMART" id="SM00331">
    <property type="entry name" value="PP2C_SIG"/>
    <property type="match status" value="1"/>
</dbReference>
<keyword evidence="2" id="KW-0812">Transmembrane</keyword>
<evidence type="ECO:0000313" key="4">
    <source>
        <dbReference type="EMBL" id="WRO20430.1"/>
    </source>
</evidence>
<evidence type="ECO:0000259" key="3">
    <source>
        <dbReference type="PROSITE" id="PS51746"/>
    </source>
</evidence>
<keyword evidence="1 4" id="KW-0378">Hydrolase</keyword>
<feature type="transmembrane region" description="Helical" evidence="2">
    <location>
        <begin position="55"/>
        <end position="75"/>
    </location>
</feature>
<gene>
    <name evidence="4" type="primary">spoIIE</name>
    <name evidence="4" type="ORF">MFMK1_000198</name>
</gene>
<reference evidence="4 5" key="1">
    <citation type="submission" date="2023-04" db="EMBL/GenBank/DDBJ databases">
        <authorList>
            <person name="Hsu D."/>
        </authorList>
    </citation>
    <scope>NUCLEOTIDE SEQUENCE [LARGE SCALE GENOMIC DNA]</scope>
    <source>
        <strain evidence="4 5">MK1</strain>
    </source>
</reference>
<sequence>MYNQSDVYPYRSEYKKKKIKRESKANNSTRNFKNYIGGKLGPILVKQCQSIVASFSWQGVLIAFTAFFLGRAVILKELMPFGPAFLIAIIAVQRKHLPLALTAIGAGVFTTLSGLAMWEHFFVLVLLATVGVLYPINYERRWLIISLVVFVTTILGKGVLAIFFQPTLYQWVAVFFEATFAAAMGVAFTLIINALSNKGLRALSPEETLCLVILFVGVLSGMEDITLGYFSLQRLAANWVTMLVALGGGPGAGAAAGTLMGVVPSITKIMAPSLVGAYALGGLLAGIFNDYGKVGTVGGYILGNMILSVYLLGQVDAVIRFAEILAASLLLLAVPGWHKHLRGLFKANDDMEIHTQLAGISGKKVKDLSRVFAELARSFNETASTTQEHSLDDDMANIMNLIAQKVCHQCPMTKKCWDNDVYRTYKNLIRLFTLAENSGRVTKKDISAHINGRCTRSGEIATAVNFMVETYQVDRFWRKRLEESKGVVALQLNGVAEVMQKLVDSLLLEVEKRGDLEAVLARELSTIGITPYELIVFRRGRKDLEVNLKHKPCGGIDTCYAKILPVVTRIVGRPYDVDKRVCPIHSGAVNCHLRLIPSWTYHLETGVAQTAKKGSAICGDKVATFNLPEGKAALLISDGMGVGPKAARESNVTVNLLHKLLETGFSTDVAVKTANSIMTMRSVDDSFTTLDLVMIDLYSGEAEFVKIGAAPSWIKRGHRVEAVSRGNLPMGIFQTIEVESLTMTLQLGDILVMASDGILDQQEGERGLLNVLNQIQSDDPQHIADQLLAFGLKHNQGQAADDMTILVARMDRNLPQM</sequence>
<accession>A0AAU0UJL0</accession>
<dbReference type="InterPro" id="IPR045768">
    <property type="entry name" value="SpoIIE_N"/>
</dbReference>
<dbReference type="InterPro" id="IPR052016">
    <property type="entry name" value="Bact_Sigma-Reg"/>
</dbReference>
<feature type="transmembrane region" description="Helical" evidence="2">
    <location>
        <begin position="208"/>
        <end position="230"/>
    </location>
</feature>
<dbReference type="AlphaFoldDB" id="A0AAU0UJL0"/>
<feature type="transmembrane region" description="Helical" evidence="2">
    <location>
        <begin position="236"/>
        <end position="262"/>
    </location>
</feature>
<organism evidence="4 5">
    <name type="scientific">Metallumcola ferriviriculae</name>
    <dbReference type="NCBI Taxonomy" id="3039180"/>
    <lineage>
        <taxon>Bacteria</taxon>
        <taxon>Bacillati</taxon>
        <taxon>Bacillota</taxon>
        <taxon>Clostridia</taxon>
        <taxon>Neomoorellales</taxon>
        <taxon>Desulfitibacteraceae</taxon>
        <taxon>Metallumcola</taxon>
    </lineage>
</organism>
<feature type="domain" description="PPM-type phosphatase" evidence="3">
    <location>
        <begin position="604"/>
        <end position="810"/>
    </location>
</feature>